<dbReference type="GO" id="GO:0005524">
    <property type="term" value="F:ATP binding"/>
    <property type="evidence" value="ECO:0007669"/>
    <property type="project" value="UniProtKB-KW"/>
</dbReference>
<reference evidence="9 10" key="1">
    <citation type="submission" date="2020-08" db="EMBL/GenBank/DDBJ databases">
        <title>Genome sequencing of Purple Non-Sulfur Bacteria from various extreme environments.</title>
        <authorList>
            <person name="Mayer M."/>
        </authorList>
    </citation>
    <scope>NUCLEOTIDE SEQUENCE [LARGE SCALE GENOMIC DNA]</scope>
    <source>
        <strain evidence="9 10">2761</strain>
    </source>
</reference>
<protein>
    <submittedName>
        <fullName evidence="9">Putative ABC transport system ATP-binding protein</fullName>
    </submittedName>
</protein>
<comment type="similarity">
    <text evidence="7">Belongs to the ABC transporter superfamily. Macrolide exporter (TC 3.A.1.122) family.</text>
</comment>
<dbReference type="InterPro" id="IPR017911">
    <property type="entry name" value="MacB-like_ATP-bd"/>
</dbReference>
<dbReference type="OrthoDB" id="8524638at2"/>
<accession>A0A840GAH5</accession>
<dbReference type="GO" id="GO:0046677">
    <property type="term" value="P:response to antibiotic"/>
    <property type="evidence" value="ECO:0007669"/>
    <property type="project" value="UniProtKB-KW"/>
</dbReference>
<dbReference type="InterPro" id="IPR015854">
    <property type="entry name" value="ABC_transpr_LolD-like"/>
</dbReference>
<comment type="caution">
    <text evidence="9">The sequence shown here is derived from an EMBL/GenBank/DDBJ whole genome shotgun (WGS) entry which is preliminary data.</text>
</comment>
<dbReference type="InterPro" id="IPR003439">
    <property type="entry name" value="ABC_transporter-like_ATP-bd"/>
</dbReference>
<dbReference type="CDD" id="cd03255">
    <property type="entry name" value="ABC_MJ0796_LolCDE_FtsE"/>
    <property type="match status" value="1"/>
</dbReference>
<dbReference type="Pfam" id="PF00005">
    <property type="entry name" value="ABC_tran"/>
    <property type="match status" value="1"/>
</dbReference>
<evidence type="ECO:0000256" key="5">
    <source>
        <dbReference type="ARBA" id="ARBA00022989"/>
    </source>
</evidence>
<feature type="domain" description="ABC transporter" evidence="8">
    <location>
        <begin position="5"/>
        <end position="245"/>
    </location>
</feature>
<dbReference type="InterPro" id="IPR003593">
    <property type="entry name" value="AAA+_ATPase"/>
</dbReference>
<keyword evidence="2" id="KW-1003">Cell membrane</keyword>
<dbReference type="SUPFAM" id="SSF52540">
    <property type="entry name" value="P-loop containing nucleoside triphosphate hydrolases"/>
    <property type="match status" value="1"/>
</dbReference>
<evidence type="ECO:0000256" key="7">
    <source>
        <dbReference type="ARBA" id="ARBA00038388"/>
    </source>
</evidence>
<name>A0A840GAH5_RHOTE</name>
<keyword evidence="1" id="KW-0813">Transport</keyword>
<gene>
    <name evidence="9" type="ORF">GGD90_002286</name>
</gene>
<evidence type="ECO:0000256" key="3">
    <source>
        <dbReference type="ARBA" id="ARBA00022741"/>
    </source>
</evidence>
<dbReference type="FunFam" id="3.40.50.300:FF:000032">
    <property type="entry name" value="Export ABC transporter ATP-binding protein"/>
    <property type="match status" value="1"/>
</dbReference>
<evidence type="ECO:0000313" key="9">
    <source>
        <dbReference type="EMBL" id="MBB4247900.1"/>
    </source>
</evidence>
<dbReference type="InterPro" id="IPR017871">
    <property type="entry name" value="ABC_transporter-like_CS"/>
</dbReference>
<dbReference type="RefSeq" id="WP_153116957.1">
    <property type="nucleotide sequence ID" value="NZ_JACIGE010000008.1"/>
</dbReference>
<dbReference type="GO" id="GO:0098796">
    <property type="term" value="C:membrane protein complex"/>
    <property type="evidence" value="ECO:0007669"/>
    <property type="project" value="UniProtKB-ARBA"/>
</dbReference>
<dbReference type="Proteomes" id="UP000587070">
    <property type="component" value="Unassembled WGS sequence"/>
</dbReference>
<dbReference type="EMBL" id="JACIGE010000008">
    <property type="protein sequence ID" value="MBB4247900.1"/>
    <property type="molecule type" value="Genomic_DNA"/>
</dbReference>
<sequence>MKSVVRMEHVCKDYLLGEQTVRALNDITLAIEPGVFLAISGPSGSGKTTMLNLMGCIDRPSSGSIYINDESVADKSANELADLRAHSIGFIFQTFNLLPVLSAAENVEYPLLRRKDVSAEERKQRVAYFLDIVGLARYSNNRPNQLSGGQRQRVAIARALAIKPAIVLADEPTANLDKRTGREILRLMKKINQRLGTTFIFSTHDQKVIDHADRLVQFEDGRIRAFGIRDVDNNWRLARVDYPDDNLPDNAE</sequence>
<dbReference type="Gene3D" id="3.40.50.300">
    <property type="entry name" value="P-loop containing nucleotide triphosphate hydrolases"/>
    <property type="match status" value="1"/>
</dbReference>
<dbReference type="PANTHER" id="PTHR24220:SF86">
    <property type="entry name" value="ABC TRANSPORTER ABCH.1"/>
    <property type="match status" value="1"/>
</dbReference>
<keyword evidence="4 9" id="KW-0067">ATP-binding</keyword>
<dbReference type="InterPro" id="IPR027417">
    <property type="entry name" value="P-loop_NTPase"/>
</dbReference>
<dbReference type="PANTHER" id="PTHR24220">
    <property type="entry name" value="IMPORT ATP-BINDING PROTEIN"/>
    <property type="match status" value="1"/>
</dbReference>
<keyword evidence="5" id="KW-0472">Membrane</keyword>
<dbReference type="SMART" id="SM00382">
    <property type="entry name" value="AAA"/>
    <property type="match status" value="1"/>
</dbReference>
<dbReference type="GO" id="GO:0016887">
    <property type="term" value="F:ATP hydrolysis activity"/>
    <property type="evidence" value="ECO:0007669"/>
    <property type="project" value="InterPro"/>
</dbReference>
<keyword evidence="10" id="KW-1185">Reference proteome</keyword>
<evidence type="ECO:0000256" key="1">
    <source>
        <dbReference type="ARBA" id="ARBA00022448"/>
    </source>
</evidence>
<keyword evidence="3" id="KW-0547">Nucleotide-binding</keyword>
<evidence type="ECO:0000256" key="4">
    <source>
        <dbReference type="ARBA" id="ARBA00022840"/>
    </source>
</evidence>
<proteinExistence type="inferred from homology"/>
<evidence type="ECO:0000256" key="6">
    <source>
        <dbReference type="ARBA" id="ARBA00023251"/>
    </source>
</evidence>
<evidence type="ECO:0000259" key="8">
    <source>
        <dbReference type="PROSITE" id="PS50893"/>
    </source>
</evidence>
<dbReference type="PROSITE" id="PS00211">
    <property type="entry name" value="ABC_TRANSPORTER_1"/>
    <property type="match status" value="1"/>
</dbReference>
<dbReference type="GO" id="GO:0005886">
    <property type="term" value="C:plasma membrane"/>
    <property type="evidence" value="ECO:0007669"/>
    <property type="project" value="TreeGrafter"/>
</dbReference>
<dbReference type="AlphaFoldDB" id="A0A840GAH5"/>
<dbReference type="GO" id="GO:0022857">
    <property type="term" value="F:transmembrane transporter activity"/>
    <property type="evidence" value="ECO:0007669"/>
    <property type="project" value="TreeGrafter"/>
</dbReference>
<keyword evidence="5" id="KW-0812">Transmembrane</keyword>
<evidence type="ECO:0000256" key="2">
    <source>
        <dbReference type="ARBA" id="ARBA00022475"/>
    </source>
</evidence>
<keyword evidence="6" id="KW-0046">Antibiotic resistance</keyword>
<keyword evidence="5" id="KW-1133">Transmembrane helix</keyword>
<organism evidence="9 10">
    <name type="scientific">Rhodocyclus tenuis</name>
    <name type="common">Rhodospirillum tenue</name>
    <dbReference type="NCBI Taxonomy" id="1066"/>
    <lineage>
        <taxon>Bacteria</taxon>
        <taxon>Pseudomonadati</taxon>
        <taxon>Pseudomonadota</taxon>
        <taxon>Betaproteobacteria</taxon>
        <taxon>Rhodocyclales</taxon>
        <taxon>Rhodocyclaceae</taxon>
        <taxon>Rhodocyclus</taxon>
    </lineage>
</organism>
<dbReference type="PROSITE" id="PS50893">
    <property type="entry name" value="ABC_TRANSPORTER_2"/>
    <property type="match status" value="1"/>
</dbReference>
<evidence type="ECO:0000313" key="10">
    <source>
        <dbReference type="Proteomes" id="UP000587070"/>
    </source>
</evidence>